<feature type="domain" description="Alanine racemase N-terminal" evidence="4">
    <location>
        <begin position="13"/>
        <end position="201"/>
    </location>
</feature>
<evidence type="ECO:0000256" key="2">
    <source>
        <dbReference type="ARBA" id="ARBA00022898"/>
    </source>
</evidence>
<dbReference type="GO" id="GO:0008784">
    <property type="term" value="F:alanine racemase activity"/>
    <property type="evidence" value="ECO:0007669"/>
    <property type="project" value="TreeGrafter"/>
</dbReference>
<dbReference type="GO" id="GO:0030170">
    <property type="term" value="F:pyridoxal phosphate binding"/>
    <property type="evidence" value="ECO:0007669"/>
    <property type="project" value="TreeGrafter"/>
</dbReference>
<protein>
    <submittedName>
        <fullName evidence="5">Alanine racemase, N-terminal domain</fullName>
    </submittedName>
</protein>
<dbReference type="InterPro" id="IPR000821">
    <property type="entry name" value="Ala_racemase"/>
</dbReference>
<dbReference type="Gene3D" id="3.20.20.10">
    <property type="entry name" value="Alanine racemase"/>
    <property type="match status" value="1"/>
</dbReference>
<dbReference type="STRING" id="1236220.SAMN04488112_104149"/>
<dbReference type="SUPFAM" id="SSF51419">
    <property type="entry name" value="PLP-binding barrel"/>
    <property type="match status" value="1"/>
</dbReference>
<dbReference type="AlphaFoldDB" id="A0A1G6JS18"/>
<dbReference type="OrthoDB" id="2986620at2"/>
<dbReference type="Gene3D" id="2.40.37.10">
    <property type="entry name" value="Lyase, Ornithine Decarboxylase, Chain A, domain 1"/>
    <property type="match status" value="1"/>
</dbReference>
<evidence type="ECO:0000313" key="6">
    <source>
        <dbReference type="Proteomes" id="UP000199387"/>
    </source>
</evidence>
<dbReference type="Pfam" id="PF01168">
    <property type="entry name" value="Ala_racemase_N"/>
    <property type="match status" value="1"/>
</dbReference>
<dbReference type="EMBL" id="FMZA01000004">
    <property type="protein sequence ID" value="SDC21225.1"/>
    <property type="molecule type" value="Genomic_DNA"/>
</dbReference>
<dbReference type="InterPro" id="IPR029066">
    <property type="entry name" value="PLP-binding_barrel"/>
</dbReference>
<dbReference type="GO" id="GO:0005829">
    <property type="term" value="C:cytosol"/>
    <property type="evidence" value="ECO:0007669"/>
    <property type="project" value="TreeGrafter"/>
</dbReference>
<dbReference type="InterPro" id="IPR001608">
    <property type="entry name" value="Ala_racemase_N"/>
</dbReference>
<keyword evidence="6" id="KW-1185">Reference proteome</keyword>
<dbReference type="PANTHER" id="PTHR30511">
    <property type="entry name" value="ALANINE RACEMASE"/>
    <property type="match status" value="1"/>
</dbReference>
<sequence length="400" mass="45453">MSLSLYLDRRKWYRHIDETEQHYPGFVPVIKGNGYGFGNEYLAEVALEKKKKVIAVGTVDEARQLGKIGTFSEVIVLTPVMTELTRADLVSGRTYTVGSREQLRFLVKSFDRLLAEQGSVWSEMDVTFRLNILLKCESTMKRYGFSLQDAERIPDWIDGVQTDRVHVEVAGMSIHFPKERMTAAAREKQIGDWVRVMDRIDPSRRKMYLSHLTPAQYQAVVDRWPTIDFSIRLGTDLWLADKSFVETKSTVLDVKPIRRGERFGYKQLRSPRTGHLVYVAGGTANGVGLEAPACARGVKDWAKLTAFWLLGLVNRHLSPFSYRGKRLWFAEPPHMQTSVLLVPSGAPLPRPGEELPVQLRMTTAVFDRQVIVEDEVLELTERNPIPSQHEEKGNAVEAIP</sequence>
<dbReference type="PANTHER" id="PTHR30511:SF0">
    <property type="entry name" value="ALANINE RACEMASE, CATABOLIC-RELATED"/>
    <property type="match status" value="1"/>
</dbReference>
<name>A0A1G6JS18_9BACL</name>
<reference evidence="5 6" key="1">
    <citation type="submission" date="2016-10" db="EMBL/GenBank/DDBJ databases">
        <authorList>
            <person name="de Groot N.N."/>
        </authorList>
    </citation>
    <scope>NUCLEOTIDE SEQUENCE [LARGE SCALE GENOMIC DNA]</scope>
    <source>
        <strain evidence="5 6">DSM 45514</strain>
    </source>
</reference>
<evidence type="ECO:0000256" key="3">
    <source>
        <dbReference type="ARBA" id="ARBA00023235"/>
    </source>
</evidence>
<evidence type="ECO:0000256" key="1">
    <source>
        <dbReference type="ARBA" id="ARBA00001933"/>
    </source>
</evidence>
<keyword evidence="3" id="KW-0413">Isomerase</keyword>
<evidence type="ECO:0000259" key="4">
    <source>
        <dbReference type="Pfam" id="PF01168"/>
    </source>
</evidence>
<gene>
    <name evidence="5" type="ORF">SAMN04488112_104149</name>
</gene>
<proteinExistence type="predicted"/>
<comment type="cofactor">
    <cofactor evidence="1">
        <name>pyridoxal 5'-phosphate</name>
        <dbReference type="ChEBI" id="CHEBI:597326"/>
    </cofactor>
</comment>
<accession>A0A1G6JS18</accession>
<dbReference type="InterPro" id="IPR009006">
    <property type="entry name" value="Ala_racemase/Decarboxylase_C"/>
</dbReference>
<organism evidence="5 6">
    <name type="scientific">Melghirimyces thermohalophilus</name>
    <dbReference type="NCBI Taxonomy" id="1236220"/>
    <lineage>
        <taxon>Bacteria</taxon>
        <taxon>Bacillati</taxon>
        <taxon>Bacillota</taxon>
        <taxon>Bacilli</taxon>
        <taxon>Bacillales</taxon>
        <taxon>Thermoactinomycetaceae</taxon>
        <taxon>Melghirimyces</taxon>
    </lineage>
</organism>
<evidence type="ECO:0000313" key="5">
    <source>
        <dbReference type="EMBL" id="SDC21225.1"/>
    </source>
</evidence>
<keyword evidence="2" id="KW-0663">Pyridoxal phosphate</keyword>
<dbReference type="RefSeq" id="WP_091566994.1">
    <property type="nucleotide sequence ID" value="NZ_FMZA01000004.1"/>
</dbReference>
<dbReference type="Proteomes" id="UP000199387">
    <property type="component" value="Unassembled WGS sequence"/>
</dbReference>